<dbReference type="STRING" id="1676925.ENSPKIP00000015481"/>
<dbReference type="Proteomes" id="UP000261540">
    <property type="component" value="Unplaced"/>
</dbReference>
<dbReference type="Gene3D" id="3.10.100.10">
    <property type="entry name" value="Mannose-Binding Protein A, subunit A"/>
    <property type="match status" value="1"/>
</dbReference>
<feature type="domain" description="C-type lectin" evidence="4">
    <location>
        <begin position="109"/>
        <end position="225"/>
    </location>
</feature>
<organism evidence="5 6">
    <name type="scientific">Paramormyrops kingsleyae</name>
    <dbReference type="NCBI Taxonomy" id="1676925"/>
    <lineage>
        <taxon>Eukaryota</taxon>
        <taxon>Metazoa</taxon>
        <taxon>Chordata</taxon>
        <taxon>Craniata</taxon>
        <taxon>Vertebrata</taxon>
        <taxon>Euteleostomi</taxon>
        <taxon>Actinopterygii</taxon>
        <taxon>Neopterygii</taxon>
        <taxon>Teleostei</taxon>
        <taxon>Osteoglossocephala</taxon>
        <taxon>Osteoglossomorpha</taxon>
        <taxon>Osteoglossiformes</taxon>
        <taxon>Mormyridae</taxon>
        <taxon>Paramormyrops</taxon>
    </lineage>
</organism>
<keyword evidence="2" id="KW-1015">Disulfide bond</keyword>
<reference evidence="5" key="1">
    <citation type="submission" date="2025-08" db="UniProtKB">
        <authorList>
            <consortium name="Ensembl"/>
        </authorList>
    </citation>
    <scope>IDENTIFICATION</scope>
</reference>
<feature type="transmembrane region" description="Helical" evidence="3">
    <location>
        <begin position="54"/>
        <end position="75"/>
    </location>
</feature>
<dbReference type="PROSITE" id="PS00615">
    <property type="entry name" value="C_TYPE_LECTIN_1"/>
    <property type="match status" value="1"/>
</dbReference>
<protein>
    <submittedName>
        <fullName evidence="5">CD209 antigen-like protein E</fullName>
    </submittedName>
</protein>
<reference evidence="5" key="2">
    <citation type="submission" date="2025-09" db="UniProtKB">
        <authorList>
            <consortium name="Ensembl"/>
        </authorList>
    </citation>
    <scope>IDENTIFICATION</scope>
</reference>
<dbReference type="Pfam" id="PF00059">
    <property type="entry name" value="Lectin_C"/>
    <property type="match status" value="1"/>
</dbReference>
<accession>A0A3B3RCV6</accession>
<dbReference type="KEGG" id="pki:111858866"/>
<dbReference type="InterPro" id="IPR016186">
    <property type="entry name" value="C-type_lectin-like/link_sf"/>
</dbReference>
<dbReference type="PROSITE" id="PS50041">
    <property type="entry name" value="C_TYPE_LECTIN_2"/>
    <property type="match status" value="1"/>
</dbReference>
<evidence type="ECO:0000313" key="5">
    <source>
        <dbReference type="Ensembl" id="ENSPKIP00000015481.1"/>
    </source>
</evidence>
<evidence type="ECO:0000256" key="3">
    <source>
        <dbReference type="SAM" id="Phobius"/>
    </source>
</evidence>
<evidence type="ECO:0000256" key="1">
    <source>
        <dbReference type="ARBA" id="ARBA00022734"/>
    </source>
</evidence>
<keyword evidence="3" id="KW-0812">Transmembrane</keyword>
<evidence type="ECO:0000259" key="4">
    <source>
        <dbReference type="PROSITE" id="PS50041"/>
    </source>
</evidence>
<dbReference type="GeneID" id="111858866"/>
<dbReference type="Ensembl" id="ENSPKIT00000039947.1">
    <property type="protein sequence ID" value="ENSPKIP00000015481.1"/>
    <property type="gene ID" value="ENSPKIG00000002189.1"/>
</dbReference>
<name>A0A3B3RCV6_9TELE</name>
<dbReference type="InterPro" id="IPR018378">
    <property type="entry name" value="C-type_lectin_CS"/>
</dbReference>
<proteinExistence type="predicted"/>
<dbReference type="RefSeq" id="XP_023696793.1">
    <property type="nucleotide sequence ID" value="XM_023841025.2"/>
</dbReference>
<dbReference type="SMART" id="SM00034">
    <property type="entry name" value="CLECT"/>
    <property type="match status" value="1"/>
</dbReference>
<sequence length="243" mass="28096">MGDNIYTNVELDDGIYANATIADGYKRSTSPSQGDARRRCFGSESAERRDHRPAVACLGLLCFLLLTALIVLAVYHKEAFEVIKAQVKQLQESEEKLAVRICPQNWMSFNLSCYYISNETQTWNDSRKKCTEKGADLVIISSRVEQVFIDDFNGRFWIGLTDLHEEGTWKWVDGEVIPKEKGLWRKGQSDDFQEEDCVESRNTGTEDMKRWNDKNCNVRLQYICEKGSKFLKPKQYQWLHDAL</sequence>
<evidence type="ECO:0000256" key="2">
    <source>
        <dbReference type="ARBA" id="ARBA00023157"/>
    </source>
</evidence>
<evidence type="ECO:0000313" key="6">
    <source>
        <dbReference type="Proteomes" id="UP000261540"/>
    </source>
</evidence>
<dbReference type="AlphaFoldDB" id="A0A3B3RCV6"/>
<keyword evidence="3" id="KW-1133">Transmembrane helix</keyword>
<dbReference type="GeneTree" id="ENSGT01020000230338"/>
<dbReference type="SUPFAM" id="SSF56436">
    <property type="entry name" value="C-type lectin-like"/>
    <property type="match status" value="1"/>
</dbReference>
<dbReference type="OrthoDB" id="6133475at2759"/>
<dbReference type="GO" id="GO:0030246">
    <property type="term" value="F:carbohydrate binding"/>
    <property type="evidence" value="ECO:0007669"/>
    <property type="project" value="UniProtKB-KW"/>
</dbReference>
<dbReference type="InterPro" id="IPR050111">
    <property type="entry name" value="C-type_lectin/snaclec_domain"/>
</dbReference>
<dbReference type="PANTHER" id="PTHR22803">
    <property type="entry name" value="MANNOSE, PHOSPHOLIPASE, LECTIN RECEPTOR RELATED"/>
    <property type="match status" value="1"/>
</dbReference>
<keyword evidence="3" id="KW-0472">Membrane</keyword>
<dbReference type="InterPro" id="IPR016187">
    <property type="entry name" value="CTDL_fold"/>
</dbReference>
<keyword evidence="6" id="KW-1185">Reference proteome</keyword>
<dbReference type="InterPro" id="IPR033989">
    <property type="entry name" value="CD209-like_CTLD"/>
</dbReference>
<dbReference type="CDD" id="cd03590">
    <property type="entry name" value="CLECT_DC-SIGN_like"/>
    <property type="match status" value="1"/>
</dbReference>
<keyword evidence="1" id="KW-0430">Lectin</keyword>
<dbReference type="InterPro" id="IPR001304">
    <property type="entry name" value="C-type_lectin-like"/>
</dbReference>